<feature type="transmembrane region" description="Helical" evidence="5">
    <location>
        <begin position="126"/>
        <end position="145"/>
    </location>
</feature>
<feature type="transmembrane region" description="Helical" evidence="5">
    <location>
        <begin position="6"/>
        <end position="31"/>
    </location>
</feature>
<evidence type="ECO:0000259" key="6">
    <source>
        <dbReference type="Pfam" id="PF01699"/>
    </source>
</evidence>
<keyword evidence="2 5" id="KW-0812">Transmembrane</keyword>
<dbReference type="AlphaFoldDB" id="A0A9W6NK97"/>
<dbReference type="Gene3D" id="1.20.1420.30">
    <property type="entry name" value="NCX, central ion-binding region"/>
    <property type="match status" value="1"/>
</dbReference>
<dbReference type="GO" id="GO:0005262">
    <property type="term" value="F:calcium channel activity"/>
    <property type="evidence" value="ECO:0007669"/>
    <property type="project" value="TreeGrafter"/>
</dbReference>
<dbReference type="PANTHER" id="PTHR10846:SF8">
    <property type="entry name" value="INNER MEMBRANE PROTEIN YRBG"/>
    <property type="match status" value="1"/>
</dbReference>
<dbReference type="Pfam" id="PF01699">
    <property type="entry name" value="Na_Ca_ex"/>
    <property type="match status" value="1"/>
</dbReference>
<dbReference type="InterPro" id="IPR004481">
    <property type="entry name" value="K/Na/Ca-exchanger"/>
</dbReference>
<reference evidence="7" key="1">
    <citation type="journal article" date="2014" name="Int. J. Syst. Evol. Microbiol.">
        <title>Complete genome sequence of Corynebacterium casei LMG S-19264T (=DSM 44701T), isolated from a smear-ripened cheese.</title>
        <authorList>
            <consortium name="US DOE Joint Genome Institute (JGI-PGF)"/>
            <person name="Walter F."/>
            <person name="Albersmeier A."/>
            <person name="Kalinowski J."/>
            <person name="Ruckert C."/>
        </authorList>
    </citation>
    <scope>NUCLEOTIDE SEQUENCE</scope>
    <source>
        <strain evidence="7">VKM Ac-1321</strain>
    </source>
</reference>
<feature type="transmembrane region" description="Helical" evidence="5">
    <location>
        <begin position="157"/>
        <end position="176"/>
    </location>
</feature>
<dbReference type="PANTHER" id="PTHR10846">
    <property type="entry name" value="SODIUM/POTASSIUM/CALCIUM EXCHANGER"/>
    <property type="match status" value="1"/>
</dbReference>
<protein>
    <recommendedName>
        <fullName evidence="6">Sodium/calcium exchanger membrane region domain-containing protein</fullName>
    </recommendedName>
</protein>
<keyword evidence="3 5" id="KW-1133">Transmembrane helix</keyword>
<dbReference type="GO" id="GO:0006874">
    <property type="term" value="P:intracellular calcium ion homeostasis"/>
    <property type="evidence" value="ECO:0007669"/>
    <property type="project" value="TreeGrafter"/>
</dbReference>
<evidence type="ECO:0000256" key="5">
    <source>
        <dbReference type="SAM" id="Phobius"/>
    </source>
</evidence>
<accession>A0A9W6NK97</accession>
<name>A0A9W6NK97_9ACTN</name>
<organism evidence="7 8">
    <name type="scientific">Dactylosporangium matsuzakiense</name>
    <dbReference type="NCBI Taxonomy" id="53360"/>
    <lineage>
        <taxon>Bacteria</taxon>
        <taxon>Bacillati</taxon>
        <taxon>Actinomycetota</taxon>
        <taxon>Actinomycetes</taxon>
        <taxon>Micromonosporales</taxon>
        <taxon>Micromonosporaceae</taxon>
        <taxon>Dactylosporangium</taxon>
    </lineage>
</organism>
<dbReference type="Proteomes" id="UP001143480">
    <property type="component" value="Unassembled WGS sequence"/>
</dbReference>
<evidence type="ECO:0000313" key="8">
    <source>
        <dbReference type="Proteomes" id="UP001143480"/>
    </source>
</evidence>
<dbReference type="EMBL" id="BSFP01000005">
    <property type="protein sequence ID" value="GLK99847.1"/>
    <property type="molecule type" value="Genomic_DNA"/>
</dbReference>
<dbReference type="RefSeq" id="WP_261966157.1">
    <property type="nucleotide sequence ID" value="NZ_CP073797.1"/>
</dbReference>
<dbReference type="GO" id="GO:0005886">
    <property type="term" value="C:plasma membrane"/>
    <property type="evidence" value="ECO:0007669"/>
    <property type="project" value="TreeGrafter"/>
</dbReference>
<evidence type="ECO:0000256" key="4">
    <source>
        <dbReference type="ARBA" id="ARBA00023136"/>
    </source>
</evidence>
<gene>
    <name evidence="7" type="ORF">GCM10017581_015880</name>
</gene>
<feature type="transmembrane region" description="Helical" evidence="5">
    <location>
        <begin position="67"/>
        <end position="87"/>
    </location>
</feature>
<dbReference type="InterPro" id="IPR044880">
    <property type="entry name" value="NCX_ion-bd_dom_sf"/>
</dbReference>
<reference evidence="7" key="2">
    <citation type="submission" date="2023-01" db="EMBL/GenBank/DDBJ databases">
        <authorList>
            <person name="Sun Q."/>
            <person name="Evtushenko L."/>
        </authorList>
    </citation>
    <scope>NUCLEOTIDE SEQUENCE</scope>
    <source>
        <strain evidence="7">VKM Ac-1321</strain>
    </source>
</reference>
<evidence type="ECO:0000313" key="7">
    <source>
        <dbReference type="EMBL" id="GLK99847.1"/>
    </source>
</evidence>
<evidence type="ECO:0000256" key="1">
    <source>
        <dbReference type="ARBA" id="ARBA00004141"/>
    </source>
</evidence>
<keyword evidence="4 5" id="KW-0472">Membrane</keyword>
<dbReference type="GO" id="GO:0008273">
    <property type="term" value="F:calcium, potassium:sodium antiporter activity"/>
    <property type="evidence" value="ECO:0007669"/>
    <property type="project" value="TreeGrafter"/>
</dbReference>
<feature type="transmembrane region" description="Helical" evidence="5">
    <location>
        <begin position="93"/>
        <end position="114"/>
    </location>
</feature>
<evidence type="ECO:0000256" key="3">
    <source>
        <dbReference type="ARBA" id="ARBA00022989"/>
    </source>
</evidence>
<comment type="caution">
    <text evidence="7">The sequence shown here is derived from an EMBL/GenBank/DDBJ whole genome shotgun (WGS) entry which is preliminary data.</text>
</comment>
<sequence>MLFAVAVYVGLGRVAGALLAVAAVAATALLLRNARAEPGDPLPAEVTAFLGASNQQARSVLEGLRTLLGLAATLGGAQLLTSGGAAVAGRLDVAPAVIGFTVIAVGTSLPELFTAVQAQRRGDGDLLVGNLLGSNLFNSVAGGALVGLSGRGEPARLGYPVLAAMAAVAGLAWLVLYRRYLVTRIEATLLLVAYVMTLPLIS</sequence>
<keyword evidence="8" id="KW-1185">Reference proteome</keyword>
<comment type="subcellular location">
    <subcellularLocation>
        <location evidence="1">Membrane</location>
        <topology evidence="1">Multi-pass membrane protein</topology>
    </subcellularLocation>
</comment>
<proteinExistence type="predicted"/>
<feature type="domain" description="Sodium/calcium exchanger membrane region" evidence="6">
    <location>
        <begin position="67"/>
        <end position="197"/>
    </location>
</feature>
<evidence type="ECO:0000256" key="2">
    <source>
        <dbReference type="ARBA" id="ARBA00022692"/>
    </source>
</evidence>
<dbReference type="InterPro" id="IPR004837">
    <property type="entry name" value="NaCa_Exmemb"/>
</dbReference>